<dbReference type="GO" id="GO:0005634">
    <property type="term" value="C:nucleus"/>
    <property type="evidence" value="ECO:0007669"/>
    <property type="project" value="TreeGrafter"/>
</dbReference>
<dbReference type="EnsemblFungi" id="PTTG_06221-t43_1">
    <property type="protein sequence ID" value="PTTG_06221-t43_1-p1"/>
    <property type="gene ID" value="PTTG_06221"/>
</dbReference>
<dbReference type="PANTHER" id="PTHR46169:SF15">
    <property type="entry name" value="INNER CENTROMERE PROTEIN A-LIKE ISOFORM X1-RELATED"/>
    <property type="match status" value="1"/>
</dbReference>
<name>A0A180G3N3_PUCT1</name>
<organism evidence="1">
    <name type="scientific">Puccinia triticina (isolate 1-1 / race 1 (BBBD))</name>
    <name type="common">Brown leaf rust fungus</name>
    <dbReference type="NCBI Taxonomy" id="630390"/>
    <lineage>
        <taxon>Eukaryota</taxon>
        <taxon>Fungi</taxon>
        <taxon>Dikarya</taxon>
        <taxon>Basidiomycota</taxon>
        <taxon>Pucciniomycotina</taxon>
        <taxon>Pucciniomycetes</taxon>
        <taxon>Pucciniales</taxon>
        <taxon>Pucciniaceae</taxon>
        <taxon>Puccinia</taxon>
    </lineage>
</organism>
<dbReference type="AlphaFoldDB" id="A0A180G3N3"/>
<dbReference type="Proteomes" id="UP000005240">
    <property type="component" value="Unassembled WGS sequence"/>
</dbReference>
<feature type="non-terminal residue" evidence="1">
    <location>
        <position position="1"/>
    </location>
</feature>
<dbReference type="InterPro" id="IPR052717">
    <property type="entry name" value="Vacuolar_transposase_reg"/>
</dbReference>
<dbReference type="VEuPathDB" id="FungiDB:PTTG_06221"/>
<dbReference type="GO" id="GO:0006357">
    <property type="term" value="P:regulation of transcription by RNA polymerase II"/>
    <property type="evidence" value="ECO:0007669"/>
    <property type="project" value="TreeGrafter"/>
</dbReference>
<reference evidence="1" key="2">
    <citation type="submission" date="2016-05" db="EMBL/GenBank/DDBJ databases">
        <title>Comparative analysis highlights variable genome content of wheat rusts and divergence of the mating loci.</title>
        <authorList>
            <person name="Cuomo C.A."/>
            <person name="Bakkeren G."/>
            <person name="Szabo L."/>
            <person name="Khalil H."/>
            <person name="Joly D."/>
            <person name="Goldberg J."/>
            <person name="Young S."/>
            <person name="Zeng Q."/>
            <person name="Fellers J."/>
        </authorList>
    </citation>
    <scope>NUCLEOTIDE SEQUENCE [LARGE SCALE GENOMIC DNA]</scope>
    <source>
        <strain evidence="1">1-1 BBBD Race 1</strain>
    </source>
</reference>
<accession>A0A180G3N3</accession>
<evidence type="ECO:0000313" key="1">
    <source>
        <dbReference type="EMBL" id="OAV87198.1"/>
    </source>
</evidence>
<proteinExistence type="predicted"/>
<dbReference type="PANTHER" id="PTHR46169">
    <property type="entry name" value="DNA REPLICATION-RELATED ELEMENT FACTOR, ISOFORM A"/>
    <property type="match status" value="1"/>
</dbReference>
<reference evidence="2 3" key="3">
    <citation type="journal article" date="2017" name="G3 (Bethesda)">
        <title>Comparative analysis highlights variable genome content of wheat rusts and divergence of the mating loci.</title>
        <authorList>
            <person name="Cuomo C.A."/>
            <person name="Bakkeren G."/>
            <person name="Khalil H.B."/>
            <person name="Panwar V."/>
            <person name="Joly D."/>
            <person name="Linning R."/>
            <person name="Sakthikumar S."/>
            <person name="Song X."/>
            <person name="Adiconis X."/>
            <person name="Fan L."/>
            <person name="Goldberg J.M."/>
            <person name="Levin J.Z."/>
            <person name="Young S."/>
            <person name="Zeng Q."/>
            <person name="Anikster Y."/>
            <person name="Bruce M."/>
            <person name="Wang M."/>
            <person name="Yin C."/>
            <person name="McCallum B."/>
            <person name="Szabo L.J."/>
            <person name="Hulbert S."/>
            <person name="Chen X."/>
            <person name="Fellers J.P."/>
        </authorList>
    </citation>
    <scope>NUCLEOTIDE SEQUENCE</scope>
    <source>
        <strain evidence="3">Isolate 1-1 / race 1 (BBBD)</strain>
        <strain evidence="2">isolate 1-1 / race 1 (BBBD)</strain>
    </source>
</reference>
<keyword evidence="3" id="KW-1185">Reference proteome</keyword>
<dbReference type="OrthoDB" id="2505882at2759"/>
<gene>
    <name evidence="1" type="ORF">PTTG_06221</name>
</gene>
<evidence type="ECO:0000313" key="3">
    <source>
        <dbReference type="Proteomes" id="UP000005240"/>
    </source>
</evidence>
<sequence length="269" mass="31063">AFLTPSRKWQRHKQIGIDCKFHLDKFDLDLARDLLEILSIFYEITLQILISGSACLSNIVVFIDQITKHLSTAISGSKYPPALKNACQIGLKIMNKYYSLTDNSPLYRIAIILHPLFRDKYFKLLRWEPEWIAEAIRLARKMWVKFYKPDPTPPNPSTSLTKTSKWWIQQKNSGNMHGGLVYMVLDVLSFPATLVDVKRAFSFGRNYFLPRRHRLSARSLSRGMTVAFYSKNGMIKDGVLAKWKHGLQTEKKVKAKEKGKKKVIVVDED</sequence>
<dbReference type="InterPro" id="IPR012337">
    <property type="entry name" value="RNaseH-like_sf"/>
</dbReference>
<dbReference type="EMBL" id="ADAS02000536">
    <property type="protein sequence ID" value="OAV87198.1"/>
    <property type="molecule type" value="Genomic_DNA"/>
</dbReference>
<protein>
    <recommendedName>
        <fullName evidence="4">HAT C-terminal dimerisation domain-containing protein</fullName>
    </recommendedName>
</protein>
<evidence type="ECO:0000313" key="2">
    <source>
        <dbReference type="EnsemblFungi" id="PTTG_06221-t43_1-p1"/>
    </source>
</evidence>
<reference evidence="2" key="4">
    <citation type="submission" date="2025-05" db="UniProtKB">
        <authorList>
            <consortium name="EnsemblFungi"/>
        </authorList>
    </citation>
    <scope>IDENTIFICATION</scope>
    <source>
        <strain evidence="2">isolate 1-1 / race 1 (BBBD)</strain>
    </source>
</reference>
<reference evidence="1" key="1">
    <citation type="submission" date="2009-11" db="EMBL/GenBank/DDBJ databases">
        <authorList>
            <consortium name="The Broad Institute Genome Sequencing Platform"/>
            <person name="Ward D."/>
            <person name="Feldgarden M."/>
            <person name="Earl A."/>
            <person name="Young S.K."/>
            <person name="Zeng Q."/>
            <person name="Koehrsen M."/>
            <person name="Alvarado L."/>
            <person name="Berlin A."/>
            <person name="Bochicchio J."/>
            <person name="Borenstein D."/>
            <person name="Chapman S.B."/>
            <person name="Chen Z."/>
            <person name="Engels R."/>
            <person name="Freedman E."/>
            <person name="Gellesch M."/>
            <person name="Goldberg J."/>
            <person name="Griggs A."/>
            <person name="Gujja S."/>
            <person name="Heilman E."/>
            <person name="Heiman D."/>
            <person name="Hepburn T."/>
            <person name="Howarth C."/>
            <person name="Jen D."/>
            <person name="Larson L."/>
            <person name="Lewis B."/>
            <person name="Mehta T."/>
            <person name="Park D."/>
            <person name="Pearson M."/>
            <person name="Roberts A."/>
            <person name="Saif S."/>
            <person name="Shea T."/>
            <person name="Shenoy N."/>
            <person name="Sisk P."/>
            <person name="Stolte C."/>
            <person name="Sykes S."/>
            <person name="Thomson T."/>
            <person name="Walk T."/>
            <person name="White J."/>
            <person name="Yandava C."/>
            <person name="Izard J."/>
            <person name="Baranova O.V."/>
            <person name="Blanton J.M."/>
            <person name="Tanner A.C."/>
            <person name="Dewhirst F.E."/>
            <person name="Haas B."/>
            <person name="Nusbaum C."/>
            <person name="Birren B."/>
        </authorList>
    </citation>
    <scope>NUCLEOTIDE SEQUENCE [LARGE SCALE GENOMIC DNA]</scope>
    <source>
        <strain evidence="1">1-1 BBBD Race 1</strain>
    </source>
</reference>
<dbReference type="SUPFAM" id="SSF53098">
    <property type="entry name" value="Ribonuclease H-like"/>
    <property type="match status" value="1"/>
</dbReference>
<evidence type="ECO:0008006" key="4">
    <source>
        <dbReference type="Google" id="ProtNLM"/>
    </source>
</evidence>